<reference evidence="2 3" key="1">
    <citation type="submission" date="2014-07" db="EMBL/GenBank/DDBJ databases">
        <title>Comparative analysis of Nitrosococcus oceani genome inventories of strains from Pacific and Atlantic gyres.</title>
        <authorList>
            <person name="Lim C.K."/>
            <person name="Wang L."/>
            <person name="Sayavedra-Soto L.A."/>
            <person name="Klotz M.G."/>
        </authorList>
    </citation>
    <scope>NUCLEOTIDE SEQUENCE [LARGE SCALE GENOMIC DNA]</scope>
    <source>
        <strain evidence="2 3">C-27</strain>
        <plasmid evidence="2">pA</plasmid>
    </source>
</reference>
<gene>
    <name evidence="2" type="ORF">IB75_18645</name>
</gene>
<organism evidence="2 3">
    <name type="scientific">Nitrosococcus oceani C-27</name>
    <dbReference type="NCBI Taxonomy" id="314279"/>
    <lineage>
        <taxon>Bacteria</taxon>
        <taxon>Pseudomonadati</taxon>
        <taxon>Pseudomonadota</taxon>
        <taxon>Gammaproteobacteria</taxon>
        <taxon>Chromatiales</taxon>
        <taxon>Chromatiaceae</taxon>
        <taxon>Nitrosococcus</taxon>
    </lineage>
</organism>
<evidence type="ECO:0000313" key="2">
    <source>
        <dbReference type="EMBL" id="KFI17779.1"/>
    </source>
</evidence>
<dbReference type="AlphaFoldDB" id="A0A0E2YX79"/>
<name>A0A0E2YX79_9GAMM</name>
<dbReference type="EMBL" id="JPGN01000541">
    <property type="protein sequence ID" value="KFI17779.1"/>
    <property type="molecule type" value="Genomic_DNA"/>
</dbReference>
<protein>
    <submittedName>
        <fullName evidence="2">Uncharacterized protein</fullName>
    </submittedName>
</protein>
<proteinExistence type="predicted"/>
<sequence>MTTEQIFNQDEQDSQGWAYQQGPEQRQQEEEARDKARVRELSEAAITAGCKEWEDLSKDQRLDLAAALIRAESQNGTRFEYVSETRLAESLPLHIAQAMEERGKVERFSNLGRDLVTAALGYAAYAGQEALDQAQERLAVYQGDLMSEEERLDRRERARDMAAELRSVF</sequence>
<feature type="region of interest" description="Disordered" evidence="1">
    <location>
        <begin position="1"/>
        <end position="36"/>
    </location>
</feature>
<evidence type="ECO:0000313" key="3">
    <source>
        <dbReference type="Proteomes" id="UP000028839"/>
    </source>
</evidence>
<dbReference type="Proteomes" id="UP000028839">
    <property type="component" value="Unassembled WGS sequence"/>
</dbReference>
<keyword evidence="2" id="KW-0614">Plasmid</keyword>
<dbReference type="OrthoDB" id="5770939at2"/>
<dbReference type="HOGENOM" id="CLU_1584745_0_0_6"/>
<feature type="compositionally biased region" description="Basic and acidic residues" evidence="1">
    <location>
        <begin position="26"/>
        <end position="36"/>
    </location>
</feature>
<accession>A0A0E2YX79</accession>
<feature type="compositionally biased region" description="Polar residues" evidence="1">
    <location>
        <begin position="1"/>
        <end position="18"/>
    </location>
</feature>
<geneLocation type="plasmid" evidence="2">
    <name>pA</name>
</geneLocation>
<comment type="caution">
    <text evidence="2">The sequence shown here is derived from an EMBL/GenBank/DDBJ whole genome shotgun (WGS) entry which is preliminary data.</text>
</comment>
<evidence type="ECO:0000256" key="1">
    <source>
        <dbReference type="SAM" id="MobiDB-lite"/>
    </source>
</evidence>